<accession>W2MY60</accession>
<evidence type="ECO:0000313" key="2">
    <source>
        <dbReference type="EMBL" id="ETM41332.1"/>
    </source>
</evidence>
<dbReference type="Proteomes" id="UP000053236">
    <property type="component" value="Unassembled WGS sequence"/>
</dbReference>
<reference evidence="1" key="1">
    <citation type="submission" date="2013-11" db="EMBL/GenBank/DDBJ databases">
        <title>The Genome Sequence of Phytophthora parasitica CJ02B3.</title>
        <authorList>
            <consortium name="The Broad Institute Genomics Platform"/>
            <person name="Russ C."/>
            <person name="Tyler B."/>
            <person name="Panabieres F."/>
            <person name="Shan W."/>
            <person name="Tripathy S."/>
            <person name="Grunwald N."/>
            <person name="Machado M."/>
            <person name="Johnson C.S."/>
            <person name="Arredondo F."/>
            <person name="Hong C."/>
            <person name="Coffey M."/>
            <person name="Young S.K."/>
            <person name="Zeng Q."/>
            <person name="Gargeya S."/>
            <person name="Fitzgerald M."/>
            <person name="Abouelleil A."/>
            <person name="Alvarado L."/>
            <person name="Chapman S.B."/>
            <person name="Gainer-Dewar J."/>
            <person name="Goldberg J."/>
            <person name="Griggs A."/>
            <person name="Gujja S."/>
            <person name="Hansen M."/>
            <person name="Howarth C."/>
            <person name="Imamovic A."/>
            <person name="Ireland A."/>
            <person name="Larimer J."/>
            <person name="McCowan C."/>
            <person name="Murphy C."/>
            <person name="Pearson M."/>
            <person name="Poon T.W."/>
            <person name="Priest M."/>
            <person name="Roberts A."/>
            <person name="Saif S."/>
            <person name="Shea T."/>
            <person name="Sykes S."/>
            <person name="Wortman J."/>
            <person name="Nusbaum C."/>
            <person name="Birren B."/>
        </authorList>
    </citation>
    <scope>NUCLEOTIDE SEQUENCE [LARGE SCALE GENOMIC DNA]</scope>
    <source>
        <strain evidence="1">CJ02B3</strain>
    </source>
</reference>
<name>W2MY60_PHYNI</name>
<dbReference type="AlphaFoldDB" id="W2MY60"/>
<reference evidence="2" key="2">
    <citation type="submission" date="2013-11" db="EMBL/GenBank/DDBJ databases">
        <title>The Genome Sequence of Phytophthora parasitica IAC_01/95.</title>
        <authorList>
            <consortium name="The Broad Institute Genomics Platform"/>
            <person name="Russ C."/>
            <person name="Tyler B."/>
            <person name="Panabieres F."/>
            <person name="Shan W."/>
            <person name="Tripathy S."/>
            <person name="Grunwald N."/>
            <person name="Machado M."/>
            <person name="Johnson C.S."/>
            <person name="Arredondo F."/>
            <person name="Hong C."/>
            <person name="Coffey M."/>
            <person name="Young S.K."/>
            <person name="Zeng Q."/>
            <person name="Gargeya S."/>
            <person name="Fitzgerald M."/>
            <person name="Abouelleil A."/>
            <person name="Alvarado L."/>
            <person name="Chapman S.B."/>
            <person name="Gainer-Dewar J."/>
            <person name="Goldberg J."/>
            <person name="Griggs A."/>
            <person name="Gujja S."/>
            <person name="Hansen M."/>
            <person name="Howarth C."/>
            <person name="Imamovic A."/>
            <person name="Ireland A."/>
            <person name="Larimer J."/>
            <person name="McCowan C."/>
            <person name="Murphy C."/>
            <person name="Pearson M."/>
            <person name="Poon T.W."/>
            <person name="Priest M."/>
            <person name="Roberts A."/>
            <person name="Saif S."/>
            <person name="Shea T."/>
            <person name="Sykes S."/>
            <person name="Wortman J."/>
            <person name="Nusbaum C."/>
            <person name="Birren B."/>
        </authorList>
    </citation>
    <scope>NUCLEOTIDE SEQUENCE [LARGE SCALE GENOMIC DNA]</scope>
    <source>
        <strain evidence="2">IAC_01/95</strain>
    </source>
</reference>
<dbReference type="EMBL" id="KI694130">
    <property type="protein sequence ID" value="ETM41332.1"/>
    <property type="molecule type" value="Genomic_DNA"/>
</dbReference>
<dbReference type="Proteomes" id="UP000054532">
    <property type="component" value="Unassembled WGS sequence"/>
</dbReference>
<protein>
    <submittedName>
        <fullName evidence="2">Uncharacterized protein</fullName>
    </submittedName>
</protein>
<proteinExistence type="predicted"/>
<gene>
    <name evidence="2" type="ORF">L914_12886</name>
    <name evidence="1" type="ORF">L915_13088</name>
</gene>
<organism evidence="2">
    <name type="scientific">Phytophthora nicotianae</name>
    <name type="common">Potato buckeye rot agent</name>
    <name type="synonym">Phytophthora parasitica</name>
    <dbReference type="NCBI Taxonomy" id="4792"/>
    <lineage>
        <taxon>Eukaryota</taxon>
        <taxon>Sar</taxon>
        <taxon>Stramenopiles</taxon>
        <taxon>Oomycota</taxon>
        <taxon>Peronosporomycetes</taxon>
        <taxon>Peronosporales</taxon>
        <taxon>Peronosporaceae</taxon>
        <taxon>Phytophthora</taxon>
    </lineage>
</organism>
<sequence>MVGYHNTIKVDLLSNMEELQNGKLPHYLESMFSKHFHNVVDNRQPFISVQFPEMVFPLELYGSPQLTVSQVM</sequence>
<dbReference type="EMBL" id="KI687480">
    <property type="protein sequence ID" value="ETK81415.1"/>
    <property type="molecule type" value="Genomic_DNA"/>
</dbReference>
<evidence type="ECO:0000313" key="1">
    <source>
        <dbReference type="EMBL" id="ETK81415.1"/>
    </source>
</evidence>